<protein>
    <recommendedName>
        <fullName evidence="4">Inner membrane protein YjcH</fullName>
    </recommendedName>
</protein>
<dbReference type="Proteomes" id="UP000315724">
    <property type="component" value="Chromosome"/>
</dbReference>
<sequence length="80" mass="8874">MQARNARIGLRLFAVYLLFYSGFVLLNAFSPDTMRATPIEGINLALIYGFGLIVAAFVLAILYGFLCRSEVPNGEEEVQK</sequence>
<dbReference type="RefSeq" id="WP_145199277.1">
    <property type="nucleotide sequence ID" value="NZ_CP036267.1"/>
</dbReference>
<evidence type="ECO:0000256" key="1">
    <source>
        <dbReference type="SAM" id="Phobius"/>
    </source>
</evidence>
<feature type="transmembrane region" description="Helical" evidence="1">
    <location>
        <begin position="42"/>
        <end position="66"/>
    </location>
</feature>
<accession>A0A517QNP7</accession>
<organism evidence="2 3">
    <name type="scientific">Thalassoglobus polymorphus</name>
    <dbReference type="NCBI Taxonomy" id="2527994"/>
    <lineage>
        <taxon>Bacteria</taxon>
        <taxon>Pseudomonadati</taxon>
        <taxon>Planctomycetota</taxon>
        <taxon>Planctomycetia</taxon>
        <taxon>Planctomycetales</taxon>
        <taxon>Planctomycetaceae</taxon>
        <taxon>Thalassoglobus</taxon>
    </lineage>
</organism>
<keyword evidence="3" id="KW-1185">Reference proteome</keyword>
<dbReference type="InterPro" id="IPR007436">
    <property type="entry name" value="DUF485"/>
</dbReference>
<dbReference type="Pfam" id="PF04341">
    <property type="entry name" value="DUF485"/>
    <property type="match status" value="1"/>
</dbReference>
<proteinExistence type="predicted"/>
<reference evidence="2 3" key="1">
    <citation type="submission" date="2019-02" db="EMBL/GenBank/DDBJ databases">
        <title>Deep-cultivation of Planctomycetes and their phenomic and genomic characterization uncovers novel biology.</title>
        <authorList>
            <person name="Wiegand S."/>
            <person name="Jogler M."/>
            <person name="Boedeker C."/>
            <person name="Pinto D."/>
            <person name="Vollmers J."/>
            <person name="Rivas-Marin E."/>
            <person name="Kohn T."/>
            <person name="Peeters S.H."/>
            <person name="Heuer A."/>
            <person name="Rast P."/>
            <person name="Oberbeckmann S."/>
            <person name="Bunk B."/>
            <person name="Jeske O."/>
            <person name="Meyerdierks A."/>
            <person name="Storesund J.E."/>
            <person name="Kallscheuer N."/>
            <person name="Luecker S."/>
            <person name="Lage O.M."/>
            <person name="Pohl T."/>
            <person name="Merkel B.J."/>
            <person name="Hornburger P."/>
            <person name="Mueller R.-W."/>
            <person name="Bruemmer F."/>
            <person name="Labrenz M."/>
            <person name="Spormann A.M."/>
            <person name="Op den Camp H."/>
            <person name="Overmann J."/>
            <person name="Amann R."/>
            <person name="Jetten M.S.M."/>
            <person name="Mascher T."/>
            <person name="Medema M.H."/>
            <person name="Devos D.P."/>
            <person name="Kaster A.-K."/>
            <person name="Ovreas L."/>
            <person name="Rohde M."/>
            <person name="Galperin M.Y."/>
            <person name="Jogler C."/>
        </authorList>
    </citation>
    <scope>NUCLEOTIDE SEQUENCE [LARGE SCALE GENOMIC DNA]</scope>
    <source>
        <strain evidence="2 3">Mal48</strain>
    </source>
</reference>
<gene>
    <name evidence="2" type="ORF">Mal48_25020</name>
</gene>
<dbReference type="OrthoDB" id="9795644at2"/>
<feature type="transmembrane region" description="Helical" evidence="1">
    <location>
        <begin position="12"/>
        <end position="30"/>
    </location>
</feature>
<evidence type="ECO:0000313" key="3">
    <source>
        <dbReference type="Proteomes" id="UP000315724"/>
    </source>
</evidence>
<keyword evidence="1" id="KW-0472">Membrane</keyword>
<dbReference type="KEGG" id="tpol:Mal48_25020"/>
<evidence type="ECO:0000313" key="2">
    <source>
        <dbReference type="EMBL" id="QDT33249.1"/>
    </source>
</evidence>
<keyword evidence="1" id="KW-0812">Transmembrane</keyword>
<dbReference type="AlphaFoldDB" id="A0A517QNP7"/>
<name>A0A517QNP7_9PLAN</name>
<evidence type="ECO:0008006" key="4">
    <source>
        <dbReference type="Google" id="ProtNLM"/>
    </source>
</evidence>
<dbReference type="EMBL" id="CP036267">
    <property type="protein sequence ID" value="QDT33249.1"/>
    <property type="molecule type" value="Genomic_DNA"/>
</dbReference>
<keyword evidence="1" id="KW-1133">Transmembrane helix</keyword>